<comment type="caution">
    <text evidence="3">The sequence shown here is derived from an EMBL/GenBank/DDBJ whole genome shotgun (WGS) entry which is preliminary data.</text>
</comment>
<protein>
    <submittedName>
        <fullName evidence="3">Uncharacterized protein</fullName>
    </submittedName>
</protein>
<gene>
    <name evidence="3" type="ORF">B9Z19DRAFT_1065474</name>
</gene>
<dbReference type="EMBL" id="NESQ01000136">
    <property type="protein sequence ID" value="PUU77895.1"/>
    <property type="molecule type" value="Genomic_DNA"/>
</dbReference>
<dbReference type="Proteomes" id="UP000244722">
    <property type="component" value="Unassembled WGS sequence"/>
</dbReference>
<evidence type="ECO:0000313" key="4">
    <source>
        <dbReference type="Proteomes" id="UP000244722"/>
    </source>
</evidence>
<organism evidence="3 4">
    <name type="scientific">Tuber borchii</name>
    <name type="common">White truffle</name>
    <dbReference type="NCBI Taxonomy" id="42251"/>
    <lineage>
        <taxon>Eukaryota</taxon>
        <taxon>Fungi</taxon>
        <taxon>Dikarya</taxon>
        <taxon>Ascomycota</taxon>
        <taxon>Pezizomycotina</taxon>
        <taxon>Pezizomycetes</taxon>
        <taxon>Pezizales</taxon>
        <taxon>Tuberaceae</taxon>
        <taxon>Tuber</taxon>
    </lineage>
</organism>
<sequence>MSFDASGCGYSSHLCPTRFTTPTSLYCFLFIHKNQLTYSNKRENGRSKHPENETPPNIKMPFELLPTSTLETYYHAMNLISGMKSKLPRNPATASLYYRNISEIQSTLAGLTDMLNGAFRDLRRSPLGGKMWALAEKLMDEVVDMLEDLNNAIDKVVEAEKEVERQVDEVAGIVDALMSGFVILIEVF</sequence>
<evidence type="ECO:0000256" key="2">
    <source>
        <dbReference type="SAM" id="MobiDB-lite"/>
    </source>
</evidence>
<accession>A0A2T6ZQX8</accession>
<proteinExistence type="predicted"/>
<keyword evidence="1" id="KW-0175">Coiled coil</keyword>
<feature type="compositionally biased region" description="Basic and acidic residues" evidence="2">
    <location>
        <begin position="41"/>
        <end position="52"/>
    </location>
</feature>
<evidence type="ECO:0000313" key="3">
    <source>
        <dbReference type="EMBL" id="PUU77895.1"/>
    </source>
</evidence>
<feature type="region of interest" description="Disordered" evidence="2">
    <location>
        <begin position="41"/>
        <end position="60"/>
    </location>
</feature>
<dbReference type="AlphaFoldDB" id="A0A2T6ZQX8"/>
<feature type="coiled-coil region" evidence="1">
    <location>
        <begin position="135"/>
        <end position="169"/>
    </location>
</feature>
<keyword evidence="4" id="KW-1185">Reference proteome</keyword>
<evidence type="ECO:0000256" key="1">
    <source>
        <dbReference type="SAM" id="Coils"/>
    </source>
</evidence>
<reference evidence="3 4" key="1">
    <citation type="submission" date="2017-04" db="EMBL/GenBank/DDBJ databases">
        <title>Draft genome sequence of Tuber borchii Vittad., a whitish edible truffle.</title>
        <authorList>
            <consortium name="DOE Joint Genome Institute"/>
            <person name="Murat C."/>
            <person name="Kuo A."/>
            <person name="Barry K.W."/>
            <person name="Clum A."/>
            <person name="Dockter R.B."/>
            <person name="Fauchery L."/>
            <person name="Iotti M."/>
            <person name="Kohler A."/>
            <person name="Labutti K."/>
            <person name="Lindquist E.A."/>
            <person name="Lipzen A."/>
            <person name="Ohm R.A."/>
            <person name="Wang M."/>
            <person name="Grigoriev I.V."/>
            <person name="Zambonelli A."/>
            <person name="Martin F.M."/>
        </authorList>
    </citation>
    <scope>NUCLEOTIDE SEQUENCE [LARGE SCALE GENOMIC DNA]</scope>
    <source>
        <strain evidence="3 4">Tbo3840</strain>
    </source>
</reference>
<name>A0A2T6ZQX8_TUBBO</name>